<dbReference type="RefSeq" id="WP_102443654.1">
    <property type="nucleotide sequence ID" value="NZ_JABBXC010000031.1"/>
</dbReference>
<feature type="transmembrane region" description="Helical" evidence="1">
    <location>
        <begin position="50"/>
        <end position="69"/>
    </location>
</feature>
<keyword evidence="1" id="KW-0812">Transmembrane</keyword>
<gene>
    <name evidence="2" type="ORF">HJ568_15320</name>
</gene>
<organism evidence="2 3">
    <name type="scientific">Vibrio breoganii</name>
    <dbReference type="NCBI Taxonomy" id="553239"/>
    <lineage>
        <taxon>Bacteria</taxon>
        <taxon>Pseudomonadati</taxon>
        <taxon>Pseudomonadota</taxon>
        <taxon>Gammaproteobacteria</taxon>
        <taxon>Vibrionales</taxon>
        <taxon>Vibrionaceae</taxon>
        <taxon>Vibrio</taxon>
    </lineage>
</organism>
<keyword evidence="1" id="KW-0472">Membrane</keyword>
<feature type="transmembrane region" description="Helical" evidence="1">
    <location>
        <begin position="24"/>
        <end position="44"/>
    </location>
</feature>
<sequence>MPNSNIEAVKQDIKTLKLILNLDFLTNLLSLAILFSSPFLVLGFFEDNQFFALLCTLIVAVYTCTKYYGDSLDRMHKLPLEAKPFTHYLAKKHQKRLCKNFKNNLMRMDLDKENLDSWEAEKISLYLKTDKLDNPTAFLIFDIYERHVAMHEALERTFKKGKLKTAELDIAAVYSETTTIS</sequence>
<dbReference type="EMBL" id="JABCJR010000033">
    <property type="protein sequence ID" value="NMR71325.1"/>
    <property type="molecule type" value="Genomic_DNA"/>
</dbReference>
<keyword evidence="1" id="KW-1133">Transmembrane helix</keyword>
<dbReference type="Proteomes" id="UP000590068">
    <property type="component" value="Unassembled WGS sequence"/>
</dbReference>
<reference evidence="2 3" key="1">
    <citation type="submission" date="2020-04" db="EMBL/GenBank/DDBJ databases">
        <title>WGS-Seq of Vibrio isolated by the O'Toole Lab.</title>
        <authorList>
            <person name="Mckone K.P."/>
            <person name="Whitaker R."/>
            <person name="Sevigney J.L."/>
            <person name="Herring J.B."/>
            <person name="O'Toole G."/>
        </authorList>
    </citation>
    <scope>NUCLEOTIDE SEQUENCE [LARGE SCALE GENOMIC DNA]</scope>
    <source>
        <strain evidence="2 3">BS_02</strain>
    </source>
</reference>
<evidence type="ECO:0000313" key="3">
    <source>
        <dbReference type="Proteomes" id="UP000590068"/>
    </source>
</evidence>
<accession>A0ABX1UF05</accession>
<name>A0ABX1UF05_9VIBR</name>
<proteinExistence type="predicted"/>
<protein>
    <submittedName>
        <fullName evidence="2">Uncharacterized protein</fullName>
    </submittedName>
</protein>
<evidence type="ECO:0000256" key="1">
    <source>
        <dbReference type="SAM" id="Phobius"/>
    </source>
</evidence>
<keyword evidence="3" id="KW-1185">Reference proteome</keyword>
<evidence type="ECO:0000313" key="2">
    <source>
        <dbReference type="EMBL" id="NMR71325.1"/>
    </source>
</evidence>
<comment type="caution">
    <text evidence="2">The sequence shown here is derived from an EMBL/GenBank/DDBJ whole genome shotgun (WGS) entry which is preliminary data.</text>
</comment>